<organism evidence="1">
    <name type="scientific">marine sediment metagenome</name>
    <dbReference type="NCBI Taxonomy" id="412755"/>
    <lineage>
        <taxon>unclassified sequences</taxon>
        <taxon>metagenomes</taxon>
        <taxon>ecological metagenomes</taxon>
    </lineage>
</organism>
<dbReference type="AlphaFoldDB" id="A0A0F9AA00"/>
<name>A0A0F9AA00_9ZZZZ</name>
<evidence type="ECO:0008006" key="2">
    <source>
        <dbReference type="Google" id="ProtNLM"/>
    </source>
</evidence>
<sequence>MIKKLLLPVILISLLLLQGCALRRRLEFIPKLIDSSPVTNFIEIMRVIADSTGNGDSWGKHCLPEHLQDKFHNDWPPPLNRVPRWANAFCGDGPEWPDEITTDRRKPIPPRGTKTWHWKDKDGSWRRYYAWTSENGLHFREGFRWDDVDFYYNYIPPWLATLKFVPEYKD</sequence>
<dbReference type="EMBL" id="LAZR01047098">
    <property type="protein sequence ID" value="KKK95010.1"/>
    <property type="molecule type" value="Genomic_DNA"/>
</dbReference>
<dbReference type="PROSITE" id="PS51257">
    <property type="entry name" value="PROKAR_LIPOPROTEIN"/>
    <property type="match status" value="1"/>
</dbReference>
<comment type="caution">
    <text evidence="1">The sequence shown here is derived from an EMBL/GenBank/DDBJ whole genome shotgun (WGS) entry which is preliminary data.</text>
</comment>
<reference evidence="1" key="1">
    <citation type="journal article" date="2015" name="Nature">
        <title>Complex archaea that bridge the gap between prokaryotes and eukaryotes.</title>
        <authorList>
            <person name="Spang A."/>
            <person name="Saw J.H."/>
            <person name="Jorgensen S.L."/>
            <person name="Zaremba-Niedzwiedzka K."/>
            <person name="Martijn J."/>
            <person name="Lind A.E."/>
            <person name="van Eijk R."/>
            <person name="Schleper C."/>
            <person name="Guy L."/>
            <person name="Ettema T.J."/>
        </authorList>
    </citation>
    <scope>NUCLEOTIDE SEQUENCE</scope>
</reference>
<accession>A0A0F9AA00</accession>
<proteinExistence type="predicted"/>
<gene>
    <name evidence="1" type="ORF">LCGC14_2677100</name>
</gene>
<evidence type="ECO:0000313" key="1">
    <source>
        <dbReference type="EMBL" id="KKK95010.1"/>
    </source>
</evidence>
<protein>
    <recommendedName>
        <fullName evidence="2">Lipoprotein</fullName>
    </recommendedName>
</protein>